<gene>
    <name evidence="1" type="ORF">ABN16_08630</name>
</gene>
<name>A0AAC8UX26_9LACO</name>
<sequence>MVKAGTQRSYKINSLTLRSRRLSGTKPRVGVLRPGGFPGLRTQAALEDSFFEASSRPGDRFLAPGLPHRAQSLTAYDDPHQIKLFDKEELHYVIHNSCRRKAFAPNG</sequence>
<evidence type="ECO:0000313" key="1">
    <source>
        <dbReference type="EMBL" id="AKP65059.1"/>
    </source>
</evidence>
<dbReference type="Proteomes" id="UP000036000">
    <property type="component" value="Chromosome"/>
</dbReference>
<evidence type="ECO:0000313" key="2">
    <source>
        <dbReference type="Proteomes" id="UP000036000"/>
    </source>
</evidence>
<protein>
    <submittedName>
        <fullName evidence="1">Uncharacterized protein</fullName>
    </submittedName>
</protein>
<accession>A0AAC8UX26</accession>
<dbReference type="AlphaFoldDB" id="A0AAC8UX26"/>
<organism evidence="1 2">
    <name type="scientific">Levilactobacillus koreensis</name>
    <dbReference type="NCBI Taxonomy" id="637971"/>
    <lineage>
        <taxon>Bacteria</taxon>
        <taxon>Bacillati</taxon>
        <taxon>Bacillota</taxon>
        <taxon>Bacilli</taxon>
        <taxon>Lactobacillales</taxon>
        <taxon>Lactobacillaceae</taxon>
        <taxon>Levilactobacillus</taxon>
    </lineage>
</organism>
<dbReference type="EMBL" id="CP012033">
    <property type="protein sequence ID" value="AKP65059.1"/>
    <property type="molecule type" value="Genomic_DNA"/>
</dbReference>
<keyword evidence="2" id="KW-1185">Reference proteome</keyword>
<dbReference type="KEGG" id="lko:ABN16_08630"/>
<reference evidence="1 2" key="1">
    <citation type="submission" date="2015-07" db="EMBL/GenBank/DDBJ databases">
        <title>Lactobacillus korensis/26-25/ whole genome sequencing.</title>
        <authorList>
            <person name="Kim M.K."/>
            <person name="Im W.-T."/>
            <person name="Srinivasan S."/>
            <person name="Lee J.-J."/>
        </authorList>
    </citation>
    <scope>NUCLEOTIDE SEQUENCE [LARGE SCALE GENOMIC DNA]</scope>
    <source>
        <strain evidence="1 2">26-25</strain>
    </source>
</reference>
<proteinExistence type="predicted"/>